<protein>
    <submittedName>
        <fullName evidence="2">Uncharacterized protein</fullName>
    </submittedName>
</protein>
<dbReference type="Proteomes" id="UP000516437">
    <property type="component" value="Chromosome 3"/>
</dbReference>
<feature type="region of interest" description="Disordered" evidence="1">
    <location>
        <begin position="88"/>
        <end position="109"/>
    </location>
</feature>
<dbReference type="EMBL" id="RXIC02000021">
    <property type="protein sequence ID" value="KAB1218496.1"/>
    <property type="molecule type" value="Genomic_DNA"/>
</dbReference>
<accession>A0A6A1W2D2</accession>
<comment type="caution">
    <text evidence="2">The sequence shown here is derived from an EMBL/GenBank/DDBJ whole genome shotgun (WGS) entry which is preliminary data.</text>
</comment>
<evidence type="ECO:0000313" key="3">
    <source>
        <dbReference type="Proteomes" id="UP000516437"/>
    </source>
</evidence>
<sequence>MDSEGRTVDGVKVLPQRSKKALQQITRKSKAKSGNGVHGIDNEGWFRGKGRHKLRRAGKEKTVGWVPPIPPKLADELMSNHGPFRQKVKYPLTVKQTPSTVSSRPSHMP</sequence>
<feature type="region of interest" description="Disordered" evidence="1">
    <location>
        <begin position="26"/>
        <end position="70"/>
    </location>
</feature>
<proteinExistence type="predicted"/>
<gene>
    <name evidence="2" type="ORF">CJ030_MR3G026376</name>
</gene>
<evidence type="ECO:0000313" key="2">
    <source>
        <dbReference type="EMBL" id="KAB1218496.1"/>
    </source>
</evidence>
<feature type="compositionally biased region" description="Polar residues" evidence="1">
    <location>
        <begin position="94"/>
        <end position="109"/>
    </location>
</feature>
<reference evidence="2 3" key="1">
    <citation type="journal article" date="2019" name="Plant Biotechnol. J.">
        <title>The red bayberry genome and genetic basis of sex determination.</title>
        <authorList>
            <person name="Jia H.M."/>
            <person name="Jia H.J."/>
            <person name="Cai Q.L."/>
            <person name="Wang Y."/>
            <person name="Zhao H.B."/>
            <person name="Yang W.F."/>
            <person name="Wang G.Y."/>
            <person name="Li Y.H."/>
            <person name="Zhan D.L."/>
            <person name="Shen Y.T."/>
            <person name="Niu Q.F."/>
            <person name="Chang L."/>
            <person name="Qiu J."/>
            <person name="Zhao L."/>
            <person name="Xie H.B."/>
            <person name="Fu W.Y."/>
            <person name="Jin J."/>
            <person name="Li X.W."/>
            <person name="Jiao Y."/>
            <person name="Zhou C.C."/>
            <person name="Tu T."/>
            <person name="Chai C.Y."/>
            <person name="Gao J.L."/>
            <person name="Fan L.J."/>
            <person name="van de Weg E."/>
            <person name="Wang J.Y."/>
            <person name="Gao Z.S."/>
        </authorList>
    </citation>
    <scope>NUCLEOTIDE SEQUENCE [LARGE SCALE GENOMIC DNA]</scope>
    <source>
        <tissue evidence="2">Leaves</tissue>
    </source>
</reference>
<organism evidence="2 3">
    <name type="scientific">Morella rubra</name>
    <name type="common">Chinese bayberry</name>
    <dbReference type="NCBI Taxonomy" id="262757"/>
    <lineage>
        <taxon>Eukaryota</taxon>
        <taxon>Viridiplantae</taxon>
        <taxon>Streptophyta</taxon>
        <taxon>Embryophyta</taxon>
        <taxon>Tracheophyta</taxon>
        <taxon>Spermatophyta</taxon>
        <taxon>Magnoliopsida</taxon>
        <taxon>eudicotyledons</taxon>
        <taxon>Gunneridae</taxon>
        <taxon>Pentapetalae</taxon>
        <taxon>rosids</taxon>
        <taxon>fabids</taxon>
        <taxon>Fagales</taxon>
        <taxon>Myricaceae</taxon>
        <taxon>Morella</taxon>
    </lineage>
</organism>
<name>A0A6A1W2D2_9ROSI</name>
<dbReference type="AlphaFoldDB" id="A0A6A1W2D2"/>
<evidence type="ECO:0000256" key="1">
    <source>
        <dbReference type="SAM" id="MobiDB-lite"/>
    </source>
</evidence>
<keyword evidence="3" id="KW-1185">Reference proteome</keyword>